<evidence type="ECO:0000313" key="9">
    <source>
        <dbReference type="EMBL" id="MDR5868188.1"/>
    </source>
</evidence>
<dbReference type="InterPro" id="IPR003660">
    <property type="entry name" value="HAMP_dom"/>
</dbReference>
<evidence type="ECO:0000256" key="5">
    <source>
        <dbReference type="SAM" id="MobiDB-lite"/>
    </source>
</evidence>
<reference evidence="9 10" key="1">
    <citation type="submission" date="2023-04" db="EMBL/GenBank/DDBJ databases">
        <title>A long-awaited taxogenomic arrangement of the family Halomonadaceae.</title>
        <authorList>
            <person name="De La Haba R."/>
            <person name="Chuvochina M."/>
            <person name="Wittouck S."/>
            <person name="Arahal D.R."/>
            <person name="Sanchez-Porro C."/>
            <person name="Hugenholtz P."/>
            <person name="Ventosa A."/>
        </authorList>
    </citation>
    <scope>NUCLEOTIDE SEQUENCE [LARGE SCALE GENOMIC DNA]</scope>
    <source>
        <strain evidence="9 10">DSM 23530</strain>
    </source>
</reference>
<dbReference type="Gene3D" id="1.10.287.950">
    <property type="entry name" value="Methyl-accepting chemotaxis protein"/>
    <property type="match status" value="1"/>
</dbReference>
<dbReference type="PROSITE" id="PS50885">
    <property type="entry name" value="HAMP"/>
    <property type="match status" value="1"/>
</dbReference>
<evidence type="ECO:0000256" key="3">
    <source>
        <dbReference type="PROSITE-ProRule" id="PRU00284"/>
    </source>
</evidence>
<comment type="caution">
    <text evidence="9">The sequence shown here is derived from an EMBL/GenBank/DDBJ whole genome shotgun (WGS) entry which is preliminary data.</text>
</comment>
<comment type="similarity">
    <text evidence="2">Belongs to the methyl-accepting chemotaxis (MCP) protein family.</text>
</comment>
<keyword evidence="3" id="KW-0807">Transducer</keyword>
<dbReference type="Pfam" id="PF22673">
    <property type="entry name" value="MCP-like_PDC_1"/>
    <property type="match status" value="1"/>
</dbReference>
<dbReference type="CDD" id="cd11386">
    <property type="entry name" value="MCP_signal"/>
    <property type="match status" value="1"/>
</dbReference>
<evidence type="ECO:0000259" key="7">
    <source>
        <dbReference type="PROSITE" id="PS50111"/>
    </source>
</evidence>
<evidence type="ECO:0000256" key="4">
    <source>
        <dbReference type="SAM" id="Coils"/>
    </source>
</evidence>
<keyword evidence="1" id="KW-0488">Methylation</keyword>
<feature type="transmembrane region" description="Helical" evidence="6">
    <location>
        <begin position="312"/>
        <end position="333"/>
    </location>
</feature>
<dbReference type="PROSITE" id="PS50111">
    <property type="entry name" value="CHEMOTAXIS_TRANSDUC_2"/>
    <property type="match status" value="1"/>
</dbReference>
<dbReference type="CDD" id="cd12913">
    <property type="entry name" value="PDC1_MCP_like"/>
    <property type="match status" value="1"/>
</dbReference>
<dbReference type="SUPFAM" id="SSF58104">
    <property type="entry name" value="Methyl-accepting chemotaxis protein (MCP) signaling domain"/>
    <property type="match status" value="1"/>
</dbReference>
<dbReference type="PANTHER" id="PTHR43531:SF14">
    <property type="entry name" value="METHYL-ACCEPTING CHEMOTAXIS PROTEIN I-RELATED"/>
    <property type="match status" value="1"/>
</dbReference>
<proteinExistence type="inferred from homology"/>
<feature type="region of interest" description="Disordered" evidence="5">
    <location>
        <begin position="640"/>
        <end position="663"/>
    </location>
</feature>
<dbReference type="InterPro" id="IPR051310">
    <property type="entry name" value="MCP_chemotaxis"/>
</dbReference>
<dbReference type="Pfam" id="PF00015">
    <property type="entry name" value="MCPsignal"/>
    <property type="match status" value="1"/>
</dbReference>
<dbReference type="SMART" id="SM00283">
    <property type="entry name" value="MA"/>
    <property type="match status" value="1"/>
</dbReference>
<evidence type="ECO:0000256" key="2">
    <source>
        <dbReference type="ARBA" id="ARBA00029447"/>
    </source>
</evidence>
<dbReference type="InterPro" id="IPR004089">
    <property type="entry name" value="MCPsignal_dom"/>
</dbReference>
<protein>
    <submittedName>
        <fullName evidence="9">Methyl-accepting chemotaxis protein</fullName>
    </submittedName>
</protein>
<keyword evidence="6" id="KW-0472">Membrane</keyword>
<dbReference type="RefSeq" id="WP_309653764.1">
    <property type="nucleotide sequence ID" value="NZ_JARWAK010000015.1"/>
</dbReference>
<gene>
    <name evidence="9" type="ORF">QC818_15490</name>
</gene>
<keyword evidence="6" id="KW-0812">Transmembrane</keyword>
<accession>A0ABU1G6N8</accession>
<sequence>MRLFRSVSRQITLGALALMLLVALGIYLVMAWRGQPMVVESSRHQVAATGESIVNALDARLTRVEGITTSLAGLAETLPTRVDLVEQVAPRIVDDHGNPAIAGGGIWPEPGAFTPDVEKRSFFWARNGAGDLTFSEAYNAADASPYQRAGWYTGADDAAPGHCAWSEAYRDPTTGVSMVTCSVAYERDGRFAGVVTIDLMLDGMADFLDGHGGATGGYAFALDAAGNVIHFPGLQGGGDGIPSLGDLAARQSWLTPVADAVSGGRDGEAIEVDSAGTLEAPASVQLFEMPSTGWTIGIVTPISRITALSQSLTANLLSFILPLTGLALLLGWLGGRTLLRRIRITTQRIRGLGEGGSMEMLHIVREDEIGQLGMAVNDYTTKLKALFDEANDTVRAIAGESDQLAAGNNELSSRTEQQAASLQETSSTMEEIASTVKSNASNAEEADRRVAESYERVKRGSERVEHLTQSMQSISEGSGRIASIVDVIENIAFQTNLLALNASVEAARAGEQGRGFAVVATEVRQLASRSAASASDINALIKETTEQIETGSRQAQEAERAMQEIVASIEEVTSRIREISQASQEQSNGVDEINRAVSQMDEVTQQNAHLVSEASRATQGLAAQARRLNQLMGAFYQASDDAAPSARPVTRRSGDIAALPEHA</sequence>
<feature type="domain" description="HAMP" evidence="8">
    <location>
        <begin position="336"/>
        <end position="388"/>
    </location>
</feature>
<name>A0ABU1G6N8_9GAMM</name>
<keyword evidence="6" id="KW-1133">Transmembrane helix</keyword>
<dbReference type="Proteomes" id="UP001264519">
    <property type="component" value="Unassembled WGS sequence"/>
</dbReference>
<organism evidence="9 10">
    <name type="scientific">Halomonas koreensis</name>
    <dbReference type="NCBI Taxonomy" id="245385"/>
    <lineage>
        <taxon>Bacteria</taxon>
        <taxon>Pseudomonadati</taxon>
        <taxon>Pseudomonadota</taxon>
        <taxon>Gammaproteobacteria</taxon>
        <taxon>Oceanospirillales</taxon>
        <taxon>Halomonadaceae</taxon>
        <taxon>Halomonas</taxon>
    </lineage>
</organism>
<feature type="coiled-coil region" evidence="4">
    <location>
        <begin position="541"/>
        <end position="575"/>
    </location>
</feature>
<evidence type="ECO:0000256" key="1">
    <source>
        <dbReference type="ARBA" id="ARBA00022481"/>
    </source>
</evidence>
<evidence type="ECO:0000313" key="10">
    <source>
        <dbReference type="Proteomes" id="UP001264519"/>
    </source>
</evidence>
<dbReference type="PANTHER" id="PTHR43531">
    <property type="entry name" value="PROTEIN ICFG"/>
    <property type="match status" value="1"/>
</dbReference>
<evidence type="ECO:0000256" key="6">
    <source>
        <dbReference type="SAM" id="Phobius"/>
    </source>
</evidence>
<feature type="domain" description="Methyl-accepting transducer" evidence="7">
    <location>
        <begin position="393"/>
        <end position="622"/>
    </location>
</feature>
<keyword evidence="4" id="KW-0175">Coiled coil</keyword>
<evidence type="ECO:0000259" key="8">
    <source>
        <dbReference type="PROSITE" id="PS50885"/>
    </source>
</evidence>
<dbReference type="EMBL" id="JARWAK010000015">
    <property type="protein sequence ID" value="MDR5868188.1"/>
    <property type="molecule type" value="Genomic_DNA"/>
</dbReference>
<keyword evidence="10" id="KW-1185">Reference proteome</keyword>
<dbReference type="Gene3D" id="3.30.450.20">
    <property type="entry name" value="PAS domain"/>
    <property type="match status" value="1"/>
</dbReference>